<dbReference type="PANTHER" id="PTHR32089">
    <property type="entry name" value="METHYL-ACCEPTING CHEMOTAXIS PROTEIN MCPB"/>
    <property type="match status" value="1"/>
</dbReference>
<reference evidence="7 8" key="1">
    <citation type="submission" date="2019-09" db="EMBL/GenBank/DDBJ databases">
        <title>Genome sequence of Rhodovastum atsumiense, a diverse member of the Acetobacteraceae family of non-sulfur purple photosynthetic bacteria.</title>
        <authorList>
            <person name="Meyer T."/>
            <person name="Kyndt J."/>
        </authorList>
    </citation>
    <scope>NUCLEOTIDE SEQUENCE [LARGE SCALE GENOMIC DNA]</scope>
    <source>
        <strain evidence="7 8">DSM 21279</strain>
    </source>
</reference>
<dbReference type="Gene3D" id="1.10.287.950">
    <property type="entry name" value="Methyl-accepting chemotaxis protein"/>
    <property type="match status" value="1"/>
</dbReference>
<dbReference type="OrthoDB" id="354287at2"/>
<organism evidence="7 8">
    <name type="scientific">Rhodovastum atsumiense</name>
    <dbReference type="NCBI Taxonomy" id="504468"/>
    <lineage>
        <taxon>Bacteria</taxon>
        <taxon>Pseudomonadati</taxon>
        <taxon>Pseudomonadota</taxon>
        <taxon>Alphaproteobacteria</taxon>
        <taxon>Acetobacterales</taxon>
        <taxon>Acetobacteraceae</taxon>
        <taxon>Rhodovastum</taxon>
    </lineage>
</organism>
<feature type="transmembrane region" description="Helical" evidence="5">
    <location>
        <begin position="84"/>
        <end position="113"/>
    </location>
</feature>
<evidence type="ECO:0000256" key="3">
    <source>
        <dbReference type="PROSITE-ProRule" id="PRU00284"/>
    </source>
</evidence>
<dbReference type="Proteomes" id="UP000325255">
    <property type="component" value="Unassembled WGS sequence"/>
</dbReference>
<sequence length="581" mass="59641">MRFLLGMLWAQGPLVIAVGVASGRGIGVVATLWAVSALLATAVWRIDPVGVGTRCTLASALAGMPALFLYLLEAHPWQLDLHMAFFVAVAMASVLACVPALVAATLTVALHHLLLNFLMPQWVFLGGGDFSRVLLHAVILIAESGTLAWMAFTLVRLIQAADAAAAATAAEAGQRAVAERSLAAERQQHEADRTRRQAAMDRHTQDFGTSISGVMGELAGAAEMMRQAADGMTQAAGDVHSQAGGTAEGAVASSRQLTSAAAALEELTASVAEIARQAGIAAQVAQEGVTRADASQGAMRGLTEATGRIGEVAGLISEIASQTNLLALNATIEAARAGEAGRGFAVVAGEVKALAGQTARATAEISGQIEAVRGATGQSVAAMQDVAQIIGRLQEVATVIAAAVNQQSATTRDISGNVQGVTAQARQASEAMQSVLGVSDATEIASRKVLAAAGGIGERTTLLRAEIDNFLAALREDGSNRRRYERIPGNGTMAMLAAAGRGRVTVPVQDISRGGLAVLCDWTLPAGAEVTIELPQAGGEIHARVVRSNGRDLGLVFRQDVATLARVDRVLAGIGGAGMAA</sequence>
<dbReference type="GO" id="GO:0007165">
    <property type="term" value="P:signal transduction"/>
    <property type="evidence" value="ECO:0007669"/>
    <property type="project" value="UniProtKB-KW"/>
</dbReference>
<protein>
    <submittedName>
        <fullName evidence="7">Chemotaxis protein</fullName>
    </submittedName>
</protein>
<dbReference type="GO" id="GO:0004888">
    <property type="term" value="F:transmembrane signaling receptor activity"/>
    <property type="evidence" value="ECO:0007669"/>
    <property type="project" value="InterPro"/>
</dbReference>
<dbReference type="PANTHER" id="PTHR32089:SF112">
    <property type="entry name" value="LYSOZYME-LIKE PROTEIN-RELATED"/>
    <property type="match status" value="1"/>
</dbReference>
<evidence type="ECO:0000256" key="5">
    <source>
        <dbReference type="SAM" id="Phobius"/>
    </source>
</evidence>
<keyword evidence="5" id="KW-0812">Transmembrane</keyword>
<proteinExistence type="inferred from homology"/>
<dbReference type="InterPro" id="IPR004089">
    <property type="entry name" value="MCPsignal_dom"/>
</dbReference>
<dbReference type="GO" id="GO:0016020">
    <property type="term" value="C:membrane"/>
    <property type="evidence" value="ECO:0007669"/>
    <property type="project" value="InterPro"/>
</dbReference>
<dbReference type="PROSITE" id="PS50111">
    <property type="entry name" value="CHEMOTAXIS_TRANSDUC_2"/>
    <property type="match status" value="1"/>
</dbReference>
<feature type="domain" description="Methyl-accepting transducer" evidence="6">
    <location>
        <begin position="228"/>
        <end position="443"/>
    </location>
</feature>
<name>A0A5M6IZC7_9PROT</name>
<evidence type="ECO:0000256" key="1">
    <source>
        <dbReference type="ARBA" id="ARBA00023224"/>
    </source>
</evidence>
<gene>
    <name evidence="7" type="ORF">F1189_08195</name>
</gene>
<evidence type="ECO:0000256" key="4">
    <source>
        <dbReference type="SAM" id="MobiDB-lite"/>
    </source>
</evidence>
<dbReference type="GO" id="GO:0035438">
    <property type="term" value="F:cyclic-di-GMP binding"/>
    <property type="evidence" value="ECO:0007669"/>
    <property type="project" value="InterPro"/>
</dbReference>
<dbReference type="SMART" id="SM00283">
    <property type="entry name" value="MA"/>
    <property type="match status" value="1"/>
</dbReference>
<dbReference type="SUPFAM" id="SSF141371">
    <property type="entry name" value="PilZ domain-like"/>
    <property type="match status" value="1"/>
</dbReference>
<dbReference type="Pfam" id="PF07238">
    <property type="entry name" value="PilZ"/>
    <property type="match status" value="1"/>
</dbReference>
<keyword evidence="8" id="KW-1185">Reference proteome</keyword>
<dbReference type="SUPFAM" id="SSF58104">
    <property type="entry name" value="Methyl-accepting chemotaxis protein (MCP) signaling domain"/>
    <property type="match status" value="1"/>
</dbReference>
<keyword evidence="5" id="KW-1133">Transmembrane helix</keyword>
<keyword evidence="5" id="KW-0472">Membrane</keyword>
<keyword evidence="1 3" id="KW-0807">Transducer</keyword>
<evidence type="ECO:0000259" key="6">
    <source>
        <dbReference type="PROSITE" id="PS50111"/>
    </source>
</evidence>
<feature type="region of interest" description="Disordered" evidence="4">
    <location>
        <begin position="180"/>
        <end position="208"/>
    </location>
</feature>
<dbReference type="InterPro" id="IPR009875">
    <property type="entry name" value="PilZ_domain"/>
</dbReference>
<comment type="caution">
    <text evidence="7">The sequence shown here is derived from an EMBL/GenBank/DDBJ whole genome shotgun (WGS) entry which is preliminary data.</text>
</comment>
<comment type="similarity">
    <text evidence="2">Belongs to the methyl-accepting chemotaxis (MCP) protein family.</text>
</comment>
<evidence type="ECO:0000313" key="8">
    <source>
        <dbReference type="Proteomes" id="UP000325255"/>
    </source>
</evidence>
<dbReference type="Gene3D" id="2.40.10.220">
    <property type="entry name" value="predicted glycosyltransferase like domains"/>
    <property type="match status" value="1"/>
</dbReference>
<dbReference type="RefSeq" id="WP_150040241.1">
    <property type="nucleotide sequence ID" value="NZ_OW485601.1"/>
</dbReference>
<feature type="compositionally biased region" description="Basic and acidic residues" evidence="4">
    <location>
        <begin position="182"/>
        <end position="205"/>
    </location>
</feature>
<dbReference type="AlphaFoldDB" id="A0A5M6IZC7"/>
<dbReference type="PRINTS" id="PR00260">
    <property type="entry name" value="CHEMTRNSDUCR"/>
</dbReference>
<dbReference type="Pfam" id="PF00015">
    <property type="entry name" value="MCPsignal"/>
    <property type="match status" value="1"/>
</dbReference>
<evidence type="ECO:0000256" key="2">
    <source>
        <dbReference type="ARBA" id="ARBA00029447"/>
    </source>
</evidence>
<dbReference type="EMBL" id="VWPK01000010">
    <property type="protein sequence ID" value="KAA5612708.1"/>
    <property type="molecule type" value="Genomic_DNA"/>
</dbReference>
<dbReference type="InterPro" id="IPR004090">
    <property type="entry name" value="Chemotax_Me-accpt_rcpt"/>
</dbReference>
<dbReference type="GO" id="GO:0006935">
    <property type="term" value="P:chemotaxis"/>
    <property type="evidence" value="ECO:0007669"/>
    <property type="project" value="InterPro"/>
</dbReference>
<feature type="transmembrane region" description="Helical" evidence="5">
    <location>
        <begin position="51"/>
        <end position="72"/>
    </location>
</feature>
<evidence type="ECO:0000313" key="7">
    <source>
        <dbReference type="EMBL" id="KAA5612708.1"/>
    </source>
</evidence>
<accession>A0A5M6IZC7</accession>